<comment type="similarity">
    <text evidence="2 12">Belongs to the short-chain dehydrogenases/reductases (SDR) family.</text>
</comment>
<dbReference type="PRINTS" id="PR00081">
    <property type="entry name" value="GDHRDH"/>
</dbReference>
<evidence type="ECO:0000256" key="11">
    <source>
        <dbReference type="ARBA" id="ARBA00082544"/>
    </source>
</evidence>
<dbReference type="FunFam" id="3.40.50.720:FF:000131">
    <property type="entry name" value="Short-chain dehydrogenase/reductase 3"/>
    <property type="match status" value="1"/>
</dbReference>
<keyword evidence="5" id="KW-1133">Transmembrane helix</keyword>
<dbReference type="CDD" id="cd05339">
    <property type="entry name" value="17beta-HSDXI-like_SDR_c"/>
    <property type="match status" value="1"/>
</dbReference>
<keyword evidence="6" id="KW-0560">Oxidoreductase</keyword>
<evidence type="ECO:0000256" key="12">
    <source>
        <dbReference type="RuleBase" id="RU000363"/>
    </source>
</evidence>
<dbReference type="AlphaFoldDB" id="A0A443SHV9"/>
<dbReference type="GO" id="GO:0016020">
    <property type="term" value="C:membrane"/>
    <property type="evidence" value="ECO:0007669"/>
    <property type="project" value="UniProtKB-SubCell"/>
</dbReference>
<dbReference type="PRINTS" id="PR00080">
    <property type="entry name" value="SDRFAMILY"/>
</dbReference>
<evidence type="ECO:0000256" key="8">
    <source>
        <dbReference type="ARBA" id="ARBA00023136"/>
    </source>
</evidence>
<evidence type="ECO:0000256" key="2">
    <source>
        <dbReference type="ARBA" id="ARBA00006484"/>
    </source>
</evidence>
<keyword evidence="8" id="KW-0472">Membrane</keyword>
<evidence type="ECO:0000313" key="13">
    <source>
        <dbReference type="EMBL" id="RWS27104.1"/>
    </source>
</evidence>
<keyword evidence="7" id="KW-0443">Lipid metabolism</keyword>
<evidence type="ECO:0000256" key="7">
    <source>
        <dbReference type="ARBA" id="ARBA00023098"/>
    </source>
</evidence>
<gene>
    <name evidence="13" type="ORF">B4U80_11218</name>
</gene>
<reference evidence="13 14" key="1">
    <citation type="journal article" date="2018" name="Gigascience">
        <title>Genomes of trombidid mites reveal novel predicted allergens and laterally-transferred genes associated with secondary metabolism.</title>
        <authorList>
            <person name="Dong X."/>
            <person name="Chaisiri K."/>
            <person name="Xia D."/>
            <person name="Armstrong S.D."/>
            <person name="Fang Y."/>
            <person name="Donnelly M.J."/>
            <person name="Kadowaki T."/>
            <person name="McGarry J.W."/>
            <person name="Darby A.C."/>
            <person name="Makepeace B.L."/>
        </authorList>
    </citation>
    <scope>NUCLEOTIDE SEQUENCE [LARGE SCALE GENOMIC DNA]</scope>
    <source>
        <strain evidence="13">UoL-UT</strain>
    </source>
</reference>
<protein>
    <recommendedName>
        <fullName evidence="10">Short-chain dehydrogenase/reductase 3</fullName>
    </recommendedName>
    <alternativeName>
        <fullName evidence="11">Retinal short-chain dehydrogenase/reductase 1</fullName>
    </alternativeName>
</protein>
<comment type="caution">
    <text evidence="13">The sequence shown here is derived from an EMBL/GenBank/DDBJ whole genome shotgun (WGS) entry which is preliminary data.</text>
</comment>
<dbReference type="InterPro" id="IPR002347">
    <property type="entry name" value="SDR_fam"/>
</dbReference>
<dbReference type="OrthoDB" id="10253736at2759"/>
<dbReference type="EMBL" id="NCKV01002252">
    <property type="protein sequence ID" value="RWS27104.1"/>
    <property type="molecule type" value="Genomic_DNA"/>
</dbReference>
<evidence type="ECO:0000256" key="4">
    <source>
        <dbReference type="ARBA" id="ARBA00022857"/>
    </source>
</evidence>
<dbReference type="VEuPathDB" id="VectorBase:LDEU004937"/>
<comment type="subcellular location">
    <subcellularLocation>
        <location evidence="1">Membrane</location>
        <topology evidence="1">Multi-pass membrane protein</topology>
    </subcellularLocation>
</comment>
<evidence type="ECO:0000256" key="10">
    <source>
        <dbReference type="ARBA" id="ARBA00068717"/>
    </source>
</evidence>
<dbReference type="Gene3D" id="3.40.50.720">
    <property type="entry name" value="NAD(P)-binding Rossmann-like Domain"/>
    <property type="match status" value="1"/>
</dbReference>
<dbReference type="PANTHER" id="PTHR24322:SF483">
    <property type="entry name" value="SHORT-CHAIN DEHYDROGENASE_REDUCTASE 3"/>
    <property type="match status" value="1"/>
</dbReference>
<organism evidence="13 14">
    <name type="scientific">Leptotrombidium deliense</name>
    <dbReference type="NCBI Taxonomy" id="299467"/>
    <lineage>
        <taxon>Eukaryota</taxon>
        <taxon>Metazoa</taxon>
        <taxon>Ecdysozoa</taxon>
        <taxon>Arthropoda</taxon>
        <taxon>Chelicerata</taxon>
        <taxon>Arachnida</taxon>
        <taxon>Acari</taxon>
        <taxon>Acariformes</taxon>
        <taxon>Trombidiformes</taxon>
        <taxon>Prostigmata</taxon>
        <taxon>Anystina</taxon>
        <taxon>Parasitengona</taxon>
        <taxon>Trombiculoidea</taxon>
        <taxon>Trombiculidae</taxon>
        <taxon>Leptotrombidium</taxon>
    </lineage>
</organism>
<dbReference type="InterPro" id="IPR036291">
    <property type="entry name" value="NAD(P)-bd_dom_sf"/>
</dbReference>
<dbReference type="PANTHER" id="PTHR24322">
    <property type="entry name" value="PKSB"/>
    <property type="match status" value="1"/>
</dbReference>
<dbReference type="STRING" id="299467.A0A443SHV9"/>
<evidence type="ECO:0000256" key="6">
    <source>
        <dbReference type="ARBA" id="ARBA00023002"/>
    </source>
</evidence>
<evidence type="ECO:0000256" key="1">
    <source>
        <dbReference type="ARBA" id="ARBA00004141"/>
    </source>
</evidence>
<comment type="function">
    <text evidence="9">Catalyzes the reduction of all-trans-retinal to all-trans-retinol in the presence of NADPH.</text>
</comment>
<dbReference type="GO" id="GO:0052650">
    <property type="term" value="F:all-trans-retinol dehydrogenase (NADP+) activity"/>
    <property type="evidence" value="ECO:0007669"/>
    <property type="project" value="UniProtKB-ARBA"/>
</dbReference>
<evidence type="ECO:0000256" key="3">
    <source>
        <dbReference type="ARBA" id="ARBA00022692"/>
    </source>
</evidence>
<accession>A0A443SHV9</accession>
<proteinExistence type="inferred from homology"/>
<evidence type="ECO:0000256" key="9">
    <source>
        <dbReference type="ARBA" id="ARBA00059620"/>
    </source>
</evidence>
<keyword evidence="14" id="KW-1185">Reference proteome</keyword>
<dbReference type="Proteomes" id="UP000288716">
    <property type="component" value="Unassembled WGS sequence"/>
</dbReference>
<dbReference type="Pfam" id="PF00106">
    <property type="entry name" value="adh_short"/>
    <property type="match status" value="1"/>
</dbReference>
<evidence type="ECO:0000313" key="14">
    <source>
        <dbReference type="Proteomes" id="UP000288716"/>
    </source>
</evidence>
<evidence type="ECO:0000256" key="5">
    <source>
        <dbReference type="ARBA" id="ARBA00022989"/>
    </source>
</evidence>
<dbReference type="SUPFAM" id="SSF51735">
    <property type="entry name" value="NAD(P)-binding Rossmann-fold domains"/>
    <property type="match status" value="1"/>
</dbReference>
<name>A0A443SHV9_9ACAR</name>
<keyword evidence="3" id="KW-0812">Transmembrane</keyword>
<sequence length="299" mass="33254">MFSDLFWIFYLWSRSIVLFFIPKSLRLKDVSKDTVLITGASRGLGRLLAIKFAPKVANVIICGTNEDGLNETKKLITESGGTCHSYVCDVSKRSSIEEMASKIYKEVGSVTILVNNAGIVNGKKFEELKAEEIEKVFQVNVLSHFWTCKAFLPSMIKSDYGHIVCISSMAGIMAVPTLTDYCSSKFAALGFFESLYTEYKPKSNVNFTAVCCALVNTGMFAGTKSEVVPVLEPEYAADEIMKAMLTNQETLILPKMLNLVTFLKAITPLNVSPYVLRLFKGDKTMDSFVGHTRDDFKKD</sequence>
<keyword evidence="4" id="KW-0521">NADP</keyword>
<dbReference type="GO" id="GO:0005811">
    <property type="term" value="C:lipid droplet"/>
    <property type="evidence" value="ECO:0007669"/>
    <property type="project" value="TreeGrafter"/>
</dbReference>